<dbReference type="GO" id="GO:0009086">
    <property type="term" value="P:methionine biosynthetic process"/>
    <property type="evidence" value="ECO:0007669"/>
    <property type="project" value="TreeGrafter"/>
</dbReference>
<accession>A0A381NDG9</accession>
<dbReference type="InterPro" id="IPR001094">
    <property type="entry name" value="Flavdoxin-like"/>
</dbReference>
<evidence type="ECO:0000259" key="2">
    <source>
        <dbReference type="PROSITE" id="PS50902"/>
    </source>
</evidence>
<sequence>MNILVTYGSQTGYCEGISKIIYQKIHYFHNKNIKCLNDVNIDELCNNDINIILISTTGDGEFPENSRTFYKKFRKKKKLKKFNYILCGFGSSDYNNFCHTSKCLKRYLNRYECINLLEIDDINNEDDEEVEKNIKKIINFICSENQKRKQNVLNNIWNAFGNKFT</sequence>
<keyword evidence="1" id="KW-0285">Flavoprotein</keyword>
<dbReference type="PRINTS" id="PR00369">
    <property type="entry name" value="FLAVODOXIN"/>
</dbReference>
<evidence type="ECO:0000256" key="1">
    <source>
        <dbReference type="ARBA" id="ARBA00022630"/>
    </source>
</evidence>
<dbReference type="EMBL" id="UINC01000242">
    <property type="protein sequence ID" value="SUZ51838.1"/>
    <property type="molecule type" value="Genomic_DNA"/>
</dbReference>
<dbReference type="GO" id="GO:0010181">
    <property type="term" value="F:FMN binding"/>
    <property type="evidence" value="ECO:0007669"/>
    <property type="project" value="InterPro"/>
</dbReference>
<dbReference type="Gene3D" id="3.40.50.360">
    <property type="match status" value="1"/>
</dbReference>
<reference evidence="3" key="1">
    <citation type="submission" date="2018-05" db="EMBL/GenBank/DDBJ databases">
        <authorList>
            <person name="Lanie J.A."/>
            <person name="Ng W.-L."/>
            <person name="Kazmierczak K.M."/>
            <person name="Andrzejewski T.M."/>
            <person name="Davidsen T.M."/>
            <person name="Wayne K.J."/>
            <person name="Tettelin H."/>
            <person name="Glass J.I."/>
            <person name="Rusch D."/>
            <person name="Podicherti R."/>
            <person name="Tsui H.-C.T."/>
            <person name="Winkler M.E."/>
        </authorList>
    </citation>
    <scope>NUCLEOTIDE SEQUENCE</scope>
</reference>
<dbReference type="PROSITE" id="PS50902">
    <property type="entry name" value="FLAVODOXIN_LIKE"/>
    <property type="match status" value="1"/>
</dbReference>
<gene>
    <name evidence="3" type="ORF">METZ01_LOCUS4692</name>
</gene>
<dbReference type="AlphaFoldDB" id="A0A381NDG9"/>
<dbReference type="PANTHER" id="PTHR19384">
    <property type="entry name" value="NITRIC OXIDE SYNTHASE-RELATED"/>
    <property type="match status" value="1"/>
</dbReference>
<dbReference type="GO" id="GO:0030586">
    <property type="term" value="F:[methionine synthase] reductase (NADPH) activity"/>
    <property type="evidence" value="ECO:0007669"/>
    <property type="project" value="TreeGrafter"/>
</dbReference>
<dbReference type="PANTHER" id="PTHR19384:SF84">
    <property type="entry name" value="METHIONINE SYNTHASE REDUCTASE"/>
    <property type="match status" value="1"/>
</dbReference>
<protein>
    <recommendedName>
        <fullName evidence="2">Flavodoxin-like domain-containing protein</fullName>
    </recommendedName>
</protein>
<dbReference type="SUPFAM" id="SSF52218">
    <property type="entry name" value="Flavoproteins"/>
    <property type="match status" value="1"/>
</dbReference>
<name>A0A381NDG9_9ZZZZ</name>
<dbReference type="Pfam" id="PF00258">
    <property type="entry name" value="Flavodoxin_1"/>
    <property type="match status" value="1"/>
</dbReference>
<proteinExistence type="predicted"/>
<feature type="domain" description="Flavodoxin-like" evidence="2">
    <location>
        <begin position="3"/>
        <end position="138"/>
    </location>
</feature>
<dbReference type="GO" id="GO:0050667">
    <property type="term" value="P:homocysteine metabolic process"/>
    <property type="evidence" value="ECO:0007669"/>
    <property type="project" value="TreeGrafter"/>
</dbReference>
<dbReference type="InterPro" id="IPR029039">
    <property type="entry name" value="Flavoprotein-like_sf"/>
</dbReference>
<dbReference type="GO" id="GO:0050660">
    <property type="term" value="F:flavin adenine dinucleotide binding"/>
    <property type="evidence" value="ECO:0007669"/>
    <property type="project" value="TreeGrafter"/>
</dbReference>
<dbReference type="GO" id="GO:0005829">
    <property type="term" value="C:cytosol"/>
    <property type="evidence" value="ECO:0007669"/>
    <property type="project" value="TreeGrafter"/>
</dbReference>
<evidence type="ECO:0000313" key="3">
    <source>
        <dbReference type="EMBL" id="SUZ51838.1"/>
    </source>
</evidence>
<organism evidence="3">
    <name type="scientific">marine metagenome</name>
    <dbReference type="NCBI Taxonomy" id="408172"/>
    <lineage>
        <taxon>unclassified sequences</taxon>
        <taxon>metagenomes</taxon>
        <taxon>ecological metagenomes</taxon>
    </lineage>
</organism>
<dbReference type="InterPro" id="IPR008254">
    <property type="entry name" value="Flavodoxin/NO_synth"/>
</dbReference>